<name>A0A1H7VHG8_OLID1</name>
<evidence type="ECO:0000313" key="3">
    <source>
        <dbReference type="Proteomes" id="UP000199421"/>
    </source>
</evidence>
<dbReference type="InterPro" id="IPR043729">
    <property type="entry name" value="DUF5672"/>
</dbReference>
<dbReference type="STRING" id="407022.SAMN05661044_04187"/>
<evidence type="ECO:0000313" key="2">
    <source>
        <dbReference type="EMBL" id="SEM08590.1"/>
    </source>
</evidence>
<dbReference type="OrthoDB" id="7391526at2"/>
<proteinExistence type="predicted"/>
<dbReference type="AlphaFoldDB" id="A0A1H7VHG8"/>
<dbReference type="Proteomes" id="UP000199421">
    <property type="component" value="Unassembled WGS sequence"/>
</dbReference>
<keyword evidence="3" id="KW-1185">Reference proteome</keyword>
<dbReference type="RefSeq" id="WP_093328440.1">
    <property type="nucleotide sequence ID" value="NZ_FOAF01000007.1"/>
</dbReference>
<organism evidence="2 3">
    <name type="scientific">Olivibacter domesticus</name>
    <name type="common">Pseudosphingobacterium domesticum</name>
    <dbReference type="NCBI Taxonomy" id="407022"/>
    <lineage>
        <taxon>Bacteria</taxon>
        <taxon>Pseudomonadati</taxon>
        <taxon>Bacteroidota</taxon>
        <taxon>Sphingobacteriia</taxon>
        <taxon>Sphingobacteriales</taxon>
        <taxon>Sphingobacteriaceae</taxon>
        <taxon>Olivibacter</taxon>
    </lineage>
</organism>
<protein>
    <recommendedName>
        <fullName evidence="1">DUF5672 domain-containing protein</fullName>
    </recommendedName>
</protein>
<accession>A0A1H7VHG8</accession>
<reference evidence="3" key="1">
    <citation type="submission" date="2016-10" db="EMBL/GenBank/DDBJ databases">
        <authorList>
            <person name="Varghese N."/>
            <person name="Submissions S."/>
        </authorList>
    </citation>
    <scope>NUCLEOTIDE SEQUENCE [LARGE SCALE GENOMIC DNA]</scope>
    <source>
        <strain evidence="3">DSM 18733</strain>
    </source>
</reference>
<dbReference type="EMBL" id="FOAF01000007">
    <property type="protein sequence ID" value="SEM08590.1"/>
    <property type="molecule type" value="Genomic_DNA"/>
</dbReference>
<dbReference type="Pfam" id="PF18922">
    <property type="entry name" value="DUF5672"/>
    <property type="match status" value="1"/>
</dbReference>
<evidence type="ECO:0000259" key="1">
    <source>
        <dbReference type="Pfam" id="PF18922"/>
    </source>
</evidence>
<feature type="domain" description="DUF5672" evidence="1">
    <location>
        <begin position="55"/>
        <end position="217"/>
    </location>
</feature>
<gene>
    <name evidence="2" type="ORF">SAMN05661044_04187</name>
</gene>
<sequence length="234" mass="27497">MSVAIVIPVYKELADSDEKYSFWQCTEILHNYPIILVAPTSLNTSYYEALTDKPLKIKRFDDAFFKGVSGYSKLLTSRFFYQSFANYDYILLYQLDAWVFQDDLLNWTEQGYDYIGAPWLEAPPITSGKKPIINLSKKLVNKVGNGGLSLRKVNSHIRWSNWVSLLFKFLPKNEDLLWTLFVPFKKPSAKEALLFAFERNPAQSFELTQHRLPFGCHAWQKYQPEFWRKYIVKY</sequence>